<dbReference type="HOGENOM" id="CLU_036856_6_0_9"/>
<dbReference type="PANTHER" id="PTHR43116:SF3">
    <property type="entry name" value="CLASS I PEPTIDE CHAIN RELEASE FACTOR"/>
    <property type="match status" value="1"/>
</dbReference>
<dbReference type="Proteomes" id="UP000016662">
    <property type="component" value="Unassembled WGS sequence"/>
</dbReference>
<dbReference type="eggNOG" id="COG1186">
    <property type="taxonomic scope" value="Bacteria"/>
</dbReference>
<dbReference type="PROSITE" id="PS00745">
    <property type="entry name" value="RF_PROK_I"/>
    <property type="match status" value="1"/>
</dbReference>
<comment type="similarity">
    <text evidence="2 5">Belongs to the prokaryotic/mitochondrial release factor family.</text>
</comment>
<evidence type="ECO:0000256" key="3">
    <source>
        <dbReference type="ARBA" id="ARBA00022481"/>
    </source>
</evidence>
<dbReference type="AlphaFoldDB" id="U2KLT5"/>
<comment type="PTM">
    <text evidence="5">Methylated by PrmC. Methylation increases the termination efficiency of RF2.</text>
</comment>
<organism evidence="9 10">
    <name type="scientific">Ruminococcus callidus ATCC 27760</name>
    <dbReference type="NCBI Taxonomy" id="411473"/>
    <lineage>
        <taxon>Bacteria</taxon>
        <taxon>Bacillati</taxon>
        <taxon>Bacillota</taxon>
        <taxon>Clostridia</taxon>
        <taxon>Eubacteriales</taxon>
        <taxon>Oscillospiraceae</taxon>
        <taxon>Ruminococcus</taxon>
    </lineage>
</organism>
<evidence type="ECO:0000313" key="9">
    <source>
        <dbReference type="EMBL" id="ERJ93247.1"/>
    </source>
</evidence>
<feature type="modified residue" description="N5-methylglutamine" evidence="5">
    <location>
        <position position="252"/>
    </location>
</feature>
<reference evidence="9 10" key="1">
    <citation type="submission" date="2013-07" db="EMBL/GenBank/DDBJ databases">
        <authorList>
            <person name="Weinstock G."/>
            <person name="Sodergren E."/>
            <person name="Wylie T."/>
            <person name="Fulton L."/>
            <person name="Fulton R."/>
            <person name="Fronick C."/>
            <person name="O'Laughlin M."/>
            <person name="Godfrey J."/>
            <person name="Miner T."/>
            <person name="Herter B."/>
            <person name="Appelbaum E."/>
            <person name="Cordes M."/>
            <person name="Lek S."/>
            <person name="Wollam A."/>
            <person name="Pepin K.H."/>
            <person name="Palsikar V.B."/>
            <person name="Mitreva M."/>
            <person name="Wilson R.K."/>
        </authorList>
    </citation>
    <scope>NUCLEOTIDE SEQUENCE [LARGE SCALE GENOMIC DNA]</scope>
    <source>
        <strain evidence="9 10">ATCC 27760</strain>
    </source>
</reference>
<feature type="domain" description="Prokaryotic-type class I peptide chain release factors" evidence="8">
    <location>
        <begin position="245"/>
        <end position="261"/>
    </location>
</feature>
<dbReference type="FunFam" id="3.30.160.20:FF:000004">
    <property type="entry name" value="Peptide chain release factor 1"/>
    <property type="match status" value="1"/>
</dbReference>
<dbReference type="SUPFAM" id="SSF75620">
    <property type="entry name" value="Release factor"/>
    <property type="match status" value="1"/>
</dbReference>
<evidence type="ECO:0000256" key="2">
    <source>
        <dbReference type="ARBA" id="ARBA00010835"/>
    </source>
</evidence>
<dbReference type="InterPro" id="IPR000352">
    <property type="entry name" value="Pep_chain_release_fac_I"/>
</dbReference>
<dbReference type="Gene3D" id="1.20.58.410">
    <property type="entry name" value="Release factor"/>
    <property type="match status" value="1"/>
</dbReference>
<sequence>MVLLDELRVTMSDYRKDLKELYEVLGIEKAQARYDALQKQVADPDFYSDLENSQKVLQEVKSLENRIEKYQKMEETLDDILTLIELTMEEGEEESNAELNEEADKFVKELESLKLASLLTGEYDSSNAILTFHAGAGGTEAQDWAEMLYRMYNRWAERHNFKAELLDYLDGDEAGLKSASIMISGDNAYGFLKSESGVHRLVRVSPFDSSGRRHTSFAALEVMPEIDDSMEVDIRPEDIKMDVFRASGAGGQHINKTSSAVRLTHLPTGIVVSCQTQRSQYQNKDYAMKMLRAKLVEIKEREHLDKIADIKGVQKEIAWGAQIRSYVFMPYTLVKDHRTGFENGNIQAVMDGDLDGFINAYLKALSSGTLQK</sequence>
<evidence type="ECO:0000256" key="5">
    <source>
        <dbReference type="HAMAP-Rule" id="MF_00094"/>
    </source>
</evidence>
<evidence type="ECO:0000256" key="7">
    <source>
        <dbReference type="SAM" id="Coils"/>
    </source>
</evidence>
<dbReference type="GO" id="GO:0005737">
    <property type="term" value="C:cytoplasm"/>
    <property type="evidence" value="ECO:0007669"/>
    <property type="project" value="UniProtKB-SubCell"/>
</dbReference>
<feature type="coiled-coil region" evidence="7">
    <location>
        <begin position="53"/>
        <end position="116"/>
    </location>
</feature>
<dbReference type="Gene3D" id="3.30.160.20">
    <property type="match status" value="1"/>
</dbReference>
<dbReference type="Pfam" id="PF03462">
    <property type="entry name" value="PCRF"/>
    <property type="match status" value="1"/>
</dbReference>
<dbReference type="PANTHER" id="PTHR43116">
    <property type="entry name" value="PEPTIDE CHAIN RELEASE FACTOR 2"/>
    <property type="match status" value="1"/>
</dbReference>
<accession>U2KLT5</accession>
<dbReference type="GeneID" id="93692385"/>
<gene>
    <name evidence="5" type="primary">prfB</name>
    <name evidence="9" type="ORF">RUMCAL_02308</name>
</gene>
<dbReference type="GO" id="GO:0016149">
    <property type="term" value="F:translation release factor activity, codon specific"/>
    <property type="evidence" value="ECO:0007669"/>
    <property type="project" value="UniProtKB-UniRule"/>
</dbReference>
<dbReference type="InterPro" id="IPR045853">
    <property type="entry name" value="Pep_chain_release_fac_I_sf"/>
</dbReference>
<dbReference type="Pfam" id="PF00472">
    <property type="entry name" value="RF-1"/>
    <property type="match status" value="1"/>
</dbReference>
<dbReference type="Gene3D" id="3.30.70.1660">
    <property type="match status" value="1"/>
</dbReference>
<dbReference type="SMART" id="SM00937">
    <property type="entry name" value="PCRF"/>
    <property type="match status" value="1"/>
</dbReference>
<comment type="function">
    <text evidence="1 5">Peptide chain release factor 2 directs the termination of translation in response to the peptide chain termination codons UGA and UAA.</text>
</comment>
<keyword evidence="5" id="KW-0963">Cytoplasm</keyword>
<evidence type="ECO:0000259" key="8">
    <source>
        <dbReference type="PROSITE" id="PS00745"/>
    </source>
</evidence>
<comment type="subcellular location">
    <subcellularLocation>
        <location evidence="5">Cytoplasm</location>
    </subcellularLocation>
</comment>
<dbReference type="RefSeq" id="WP_021680464.1">
    <property type="nucleotide sequence ID" value="NZ_KI260291.1"/>
</dbReference>
<dbReference type="OrthoDB" id="9806673at2"/>
<dbReference type="InterPro" id="IPR004374">
    <property type="entry name" value="PrfB"/>
</dbReference>
<keyword evidence="10" id="KW-1185">Reference proteome</keyword>
<dbReference type="PATRIC" id="fig|411473.3.peg.1918"/>
<keyword evidence="4 5" id="KW-0648">Protein biosynthesis</keyword>
<keyword evidence="7" id="KW-0175">Coiled coil</keyword>
<dbReference type="InterPro" id="IPR005139">
    <property type="entry name" value="PCRF"/>
</dbReference>
<protein>
    <recommendedName>
        <fullName evidence="5 6">Peptide chain release factor 2</fullName>
        <shortName evidence="5">RF-2</shortName>
    </recommendedName>
</protein>
<comment type="caution">
    <text evidence="9">The sequence shown here is derived from an EMBL/GenBank/DDBJ whole genome shotgun (WGS) entry which is preliminary data.</text>
</comment>
<proteinExistence type="inferred from homology"/>
<evidence type="ECO:0000256" key="6">
    <source>
        <dbReference type="NCBIfam" id="TIGR00020"/>
    </source>
</evidence>
<name>U2KLT5_9FIRM</name>
<evidence type="ECO:0000313" key="10">
    <source>
        <dbReference type="Proteomes" id="UP000016662"/>
    </source>
</evidence>
<dbReference type="EMBL" id="AWVF01000287">
    <property type="protein sequence ID" value="ERJ93247.1"/>
    <property type="molecule type" value="Genomic_DNA"/>
</dbReference>
<evidence type="ECO:0000256" key="4">
    <source>
        <dbReference type="ARBA" id="ARBA00022917"/>
    </source>
</evidence>
<dbReference type="HAMAP" id="MF_00094">
    <property type="entry name" value="Rel_fac_2"/>
    <property type="match status" value="1"/>
</dbReference>
<dbReference type="NCBIfam" id="TIGR00020">
    <property type="entry name" value="prfB"/>
    <property type="match status" value="1"/>
</dbReference>
<keyword evidence="3 5" id="KW-0488">Methylation</keyword>
<dbReference type="STRING" id="411473.RUMCAL_02308"/>
<evidence type="ECO:0000256" key="1">
    <source>
        <dbReference type="ARBA" id="ARBA00002613"/>
    </source>
</evidence>